<accession>A0ABS7A2M0</accession>
<keyword evidence="3" id="KW-1185">Reference proteome</keyword>
<feature type="transmembrane region" description="Helical" evidence="1">
    <location>
        <begin position="152"/>
        <end position="175"/>
    </location>
</feature>
<evidence type="ECO:0000256" key="1">
    <source>
        <dbReference type="SAM" id="Phobius"/>
    </source>
</evidence>
<keyword evidence="1" id="KW-0812">Transmembrane</keyword>
<proteinExistence type="predicted"/>
<dbReference type="RefSeq" id="WP_219760933.1">
    <property type="nucleotide sequence ID" value="NZ_JAHYBZ010000001.1"/>
</dbReference>
<evidence type="ECO:0000313" key="3">
    <source>
        <dbReference type="Proteomes" id="UP001196565"/>
    </source>
</evidence>
<dbReference type="EMBL" id="JAHYBZ010000001">
    <property type="protein sequence ID" value="MBW6396556.1"/>
    <property type="molecule type" value="Genomic_DNA"/>
</dbReference>
<protein>
    <submittedName>
        <fullName evidence="2">Uncharacterized protein</fullName>
    </submittedName>
</protein>
<reference evidence="2 3" key="1">
    <citation type="submission" date="2021-07" db="EMBL/GenBank/DDBJ databases">
        <authorList>
            <person name="So Y."/>
        </authorList>
    </citation>
    <scope>NUCLEOTIDE SEQUENCE [LARGE SCALE GENOMIC DNA]</scope>
    <source>
        <strain evidence="2 3">HJA6</strain>
    </source>
</reference>
<dbReference type="Proteomes" id="UP001196565">
    <property type="component" value="Unassembled WGS sequence"/>
</dbReference>
<feature type="transmembrane region" description="Helical" evidence="1">
    <location>
        <begin position="6"/>
        <end position="26"/>
    </location>
</feature>
<keyword evidence="1" id="KW-0472">Membrane</keyword>
<name>A0ABS7A2M0_9PROT</name>
<sequence length="202" mass="22859">MGDISVGAVGAAAIAGFASLLGLIIAKEQKVSEFRQAWIDALRKCFVDYLVNINAVSDNIRLRSAGVHDDKDGLLEGYRALNEASNGIKLRINNKEKTASKLLKTMGDFEGLASDNKKMTPENIKLIEDRFLDESQELLKFEWKRVKRGEHIFVLMKYIAILIIFLSVPATIYLIKFQDREMEMQSISHSNMIRVEGFSPRY</sequence>
<evidence type="ECO:0000313" key="2">
    <source>
        <dbReference type="EMBL" id="MBW6396556.1"/>
    </source>
</evidence>
<comment type="caution">
    <text evidence="2">The sequence shown here is derived from an EMBL/GenBank/DDBJ whole genome shotgun (WGS) entry which is preliminary data.</text>
</comment>
<keyword evidence="1" id="KW-1133">Transmembrane helix</keyword>
<organism evidence="2 3">
    <name type="scientific">Roseomonas alba</name>
    <dbReference type="NCBI Taxonomy" id="2846776"/>
    <lineage>
        <taxon>Bacteria</taxon>
        <taxon>Pseudomonadati</taxon>
        <taxon>Pseudomonadota</taxon>
        <taxon>Alphaproteobacteria</taxon>
        <taxon>Acetobacterales</taxon>
        <taxon>Roseomonadaceae</taxon>
        <taxon>Roseomonas</taxon>
    </lineage>
</organism>
<gene>
    <name evidence="2" type="ORF">KPL78_01800</name>
</gene>